<dbReference type="Proteomes" id="UP001212401">
    <property type="component" value="Unassembled WGS sequence"/>
</dbReference>
<accession>A0AAW5WTD2</accession>
<evidence type="ECO:0000313" key="1">
    <source>
        <dbReference type="EMBL" id="MCZ3667824.1"/>
    </source>
</evidence>
<evidence type="ECO:0000313" key="2">
    <source>
        <dbReference type="Proteomes" id="UP001212401"/>
    </source>
</evidence>
<dbReference type="AlphaFoldDB" id="A0AAW5WTD2"/>
<protein>
    <submittedName>
        <fullName evidence="1">Uncharacterized protein</fullName>
    </submittedName>
</protein>
<name>A0AAW5WTD2_9LACO</name>
<organism evidence="1 2">
    <name type="scientific">Limosilactobacillus vaginalis</name>
    <dbReference type="NCBI Taxonomy" id="1633"/>
    <lineage>
        <taxon>Bacteria</taxon>
        <taxon>Bacillati</taxon>
        <taxon>Bacillota</taxon>
        <taxon>Bacilli</taxon>
        <taxon>Lactobacillales</taxon>
        <taxon>Lactobacillaceae</taxon>
        <taxon>Limosilactobacillus</taxon>
    </lineage>
</organism>
<reference evidence="1" key="1">
    <citation type="submission" date="2022-01" db="EMBL/GenBank/DDBJ databases">
        <title>VMRC isolate genome collection.</title>
        <authorList>
            <person name="France M."/>
            <person name="Rutt L."/>
            <person name="Humphrys M."/>
            <person name="Ravel J."/>
        </authorList>
    </citation>
    <scope>NUCLEOTIDE SEQUENCE</scope>
    <source>
        <strain evidence="1">C0048A1</strain>
    </source>
</reference>
<dbReference type="RefSeq" id="WP_269296027.1">
    <property type="nucleotide sequence ID" value="NZ_JAKHPH010000013.1"/>
</dbReference>
<gene>
    <name evidence="1" type="ORF">L2724_05955</name>
</gene>
<comment type="caution">
    <text evidence="1">The sequence shown here is derived from an EMBL/GenBank/DDBJ whole genome shotgun (WGS) entry which is preliminary data.</text>
</comment>
<dbReference type="EMBL" id="JAKHPH010000013">
    <property type="protein sequence ID" value="MCZ3667824.1"/>
    <property type="molecule type" value="Genomic_DNA"/>
</dbReference>
<sequence length="66" mass="8097">MKKERWFVKWAAWINERTFIKILQRPMVSSHIFRVRQWLPQMQFWRHLFTDATLVTGSVLAAKYIC</sequence>
<proteinExistence type="predicted"/>